<dbReference type="InterPro" id="IPR053181">
    <property type="entry name" value="EcdB-like_regulator"/>
</dbReference>
<name>A0A9P9ABY1_9PEZI</name>
<dbReference type="PANTHER" id="PTHR47785:SF5">
    <property type="entry name" value="ZN(II)2CYS6 TRANSCRIPTION FACTOR (EUROFUNG)"/>
    <property type="match status" value="1"/>
</dbReference>
<dbReference type="CDD" id="cd12148">
    <property type="entry name" value="fungal_TF_MHR"/>
    <property type="match status" value="1"/>
</dbReference>
<dbReference type="OrthoDB" id="10501454at2759"/>
<proteinExistence type="predicted"/>
<gene>
    <name evidence="2" type="ORF">F5X68DRAFT_273353</name>
</gene>
<evidence type="ECO:0000256" key="1">
    <source>
        <dbReference type="SAM" id="MobiDB-lite"/>
    </source>
</evidence>
<dbReference type="Proteomes" id="UP000770015">
    <property type="component" value="Unassembled WGS sequence"/>
</dbReference>
<comment type="caution">
    <text evidence="2">The sequence shown here is derived from an EMBL/GenBank/DDBJ whole genome shotgun (WGS) entry which is preliminary data.</text>
</comment>
<reference evidence="2" key="1">
    <citation type="journal article" date="2021" name="Nat. Commun.">
        <title>Genetic determinants of endophytism in the Arabidopsis root mycobiome.</title>
        <authorList>
            <person name="Mesny F."/>
            <person name="Miyauchi S."/>
            <person name="Thiergart T."/>
            <person name="Pickel B."/>
            <person name="Atanasova L."/>
            <person name="Karlsson M."/>
            <person name="Huettel B."/>
            <person name="Barry K.W."/>
            <person name="Haridas S."/>
            <person name="Chen C."/>
            <person name="Bauer D."/>
            <person name="Andreopoulos W."/>
            <person name="Pangilinan J."/>
            <person name="LaButti K."/>
            <person name="Riley R."/>
            <person name="Lipzen A."/>
            <person name="Clum A."/>
            <person name="Drula E."/>
            <person name="Henrissat B."/>
            <person name="Kohler A."/>
            <person name="Grigoriev I.V."/>
            <person name="Martin F.M."/>
            <person name="Hacquard S."/>
        </authorList>
    </citation>
    <scope>NUCLEOTIDE SEQUENCE</scope>
    <source>
        <strain evidence="2">MPI-SDFR-AT-0117</strain>
    </source>
</reference>
<evidence type="ECO:0000313" key="2">
    <source>
        <dbReference type="EMBL" id="KAH6693921.1"/>
    </source>
</evidence>
<accession>A0A9P9ABY1</accession>
<feature type="region of interest" description="Disordered" evidence="1">
    <location>
        <begin position="403"/>
        <end position="422"/>
    </location>
</feature>
<feature type="region of interest" description="Disordered" evidence="1">
    <location>
        <begin position="372"/>
        <end position="392"/>
    </location>
</feature>
<dbReference type="AlphaFoldDB" id="A0A9P9ABY1"/>
<organism evidence="2 3">
    <name type="scientific">Plectosphaerella plurivora</name>
    <dbReference type="NCBI Taxonomy" id="936078"/>
    <lineage>
        <taxon>Eukaryota</taxon>
        <taxon>Fungi</taxon>
        <taxon>Dikarya</taxon>
        <taxon>Ascomycota</taxon>
        <taxon>Pezizomycotina</taxon>
        <taxon>Sordariomycetes</taxon>
        <taxon>Hypocreomycetidae</taxon>
        <taxon>Glomerellales</taxon>
        <taxon>Plectosphaerellaceae</taxon>
        <taxon>Plectosphaerella</taxon>
    </lineage>
</organism>
<keyword evidence="3" id="KW-1185">Reference proteome</keyword>
<sequence length="422" mass="47469">MSTLNLLPAQAMFHLAGLRVQAMTSAGVGRLEDASQVSSSVLWAYHKSERDLFAKLPLTLPALGTPDIRSYRFSSRERFSLLSPEDWSPTEEDSYHFFLSEIAIRRMKDKVAEAVASFFDNLATTDMTAAIDKIAPVVEKLKSRVIAWRRNLPPRIRFDSTPHPAESEWTLHLRAAFFMQLVVMHRPFVYAAIHDPAPGLSVMTLAAECMVFTCCYLRSGHPTLAHHGRWLQMRHELVAISTMTASAAAGVKMPLGWHLYVRAKIRSLEYRQMESPLYKSYLDVIRAIQTHFSRLEDEGFDAWINDPIQLVVKTSSQVHCSFYIPHGQGHPLHSSSNISSPQTSLWHGCPPTRQARAPHKFSPQRTSLLPRRCTHSRRACPTDNDTPLRPSLDLQQPAMFSALTNPEKPESGVFENRGCAGG</sequence>
<evidence type="ECO:0000313" key="3">
    <source>
        <dbReference type="Proteomes" id="UP000770015"/>
    </source>
</evidence>
<dbReference type="EMBL" id="JAGSXJ010000003">
    <property type="protein sequence ID" value="KAH6693921.1"/>
    <property type="molecule type" value="Genomic_DNA"/>
</dbReference>
<dbReference type="PANTHER" id="PTHR47785">
    <property type="entry name" value="ZN(II)2CYS6 TRANSCRIPTION FACTOR (EUROFUNG)-RELATED-RELATED"/>
    <property type="match status" value="1"/>
</dbReference>
<protein>
    <submittedName>
        <fullName evidence="2">Uncharacterized protein</fullName>
    </submittedName>
</protein>